<dbReference type="InterPro" id="IPR000515">
    <property type="entry name" value="MetI-like"/>
</dbReference>
<accession>A0A7J3XZ88</accession>
<evidence type="ECO:0000256" key="2">
    <source>
        <dbReference type="ARBA" id="ARBA00022692"/>
    </source>
</evidence>
<name>A0A7J3XZ88_9CREN</name>
<dbReference type="PROSITE" id="PS50928">
    <property type="entry name" value="ABC_TM1"/>
    <property type="match status" value="2"/>
</dbReference>
<feature type="transmembrane region" description="Helical" evidence="5">
    <location>
        <begin position="462"/>
        <end position="482"/>
    </location>
</feature>
<dbReference type="Pfam" id="PF00528">
    <property type="entry name" value="BPD_transp_1"/>
    <property type="match status" value="2"/>
</dbReference>
<feature type="transmembrane region" description="Helical" evidence="5">
    <location>
        <begin position="400"/>
        <end position="419"/>
    </location>
</feature>
<comment type="subcellular location">
    <subcellularLocation>
        <location evidence="5">Cell membrane</location>
        <topology evidence="5">Multi-pass membrane protein</topology>
    </subcellularLocation>
    <subcellularLocation>
        <location evidence="1">Membrane</location>
        <topology evidence="1">Multi-pass membrane protein</topology>
    </subcellularLocation>
</comment>
<feature type="transmembrane region" description="Helical" evidence="5">
    <location>
        <begin position="12"/>
        <end position="35"/>
    </location>
</feature>
<dbReference type="SUPFAM" id="SSF161098">
    <property type="entry name" value="MetI-like"/>
    <property type="match status" value="2"/>
</dbReference>
<evidence type="ECO:0000256" key="4">
    <source>
        <dbReference type="ARBA" id="ARBA00023136"/>
    </source>
</evidence>
<dbReference type="InterPro" id="IPR035906">
    <property type="entry name" value="MetI-like_sf"/>
</dbReference>
<dbReference type="EMBL" id="DRYK01000050">
    <property type="protein sequence ID" value="HHP67875.1"/>
    <property type="molecule type" value="Genomic_DNA"/>
</dbReference>
<evidence type="ECO:0000256" key="3">
    <source>
        <dbReference type="ARBA" id="ARBA00022989"/>
    </source>
</evidence>
<dbReference type="CDD" id="cd06261">
    <property type="entry name" value="TM_PBP2"/>
    <property type="match status" value="1"/>
</dbReference>
<keyword evidence="2 5" id="KW-0812">Transmembrane</keyword>
<feature type="transmembrane region" description="Helical" evidence="5">
    <location>
        <begin position="253"/>
        <end position="273"/>
    </location>
</feature>
<comment type="caution">
    <text evidence="7">The sequence shown here is derived from an EMBL/GenBank/DDBJ whole genome shotgun (WGS) entry which is preliminary data.</text>
</comment>
<keyword evidence="3 5" id="KW-1133">Transmembrane helix</keyword>
<feature type="transmembrane region" description="Helical" evidence="5">
    <location>
        <begin position="79"/>
        <end position="101"/>
    </location>
</feature>
<feature type="transmembrane region" description="Helical" evidence="5">
    <location>
        <begin position="293"/>
        <end position="312"/>
    </location>
</feature>
<keyword evidence="5" id="KW-0813">Transport</keyword>
<dbReference type="Gene3D" id="1.10.3720.10">
    <property type="entry name" value="MetI-like"/>
    <property type="match status" value="2"/>
</dbReference>
<comment type="similarity">
    <text evidence="5">Belongs to the binding-protein-dependent transport system permease family.</text>
</comment>
<feature type="transmembrane region" description="Helical" evidence="5">
    <location>
        <begin position="356"/>
        <end position="380"/>
    </location>
</feature>
<evidence type="ECO:0000256" key="5">
    <source>
        <dbReference type="RuleBase" id="RU363032"/>
    </source>
</evidence>
<dbReference type="AlphaFoldDB" id="A0A7J3XZ88"/>
<organism evidence="7">
    <name type="scientific">Thermogladius calderae</name>
    <dbReference type="NCBI Taxonomy" id="1200300"/>
    <lineage>
        <taxon>Archaea</taxon>
        <taxon>Thermoproteota</taxon>
        <taxon>Thermoprotei</taxon>
        <taxon>Desulfurococcales</taxon>
        <taxon>Desulfurococcaceae</taxon>
        <taxon>Thermogladius</taxon>
    </lineage>
</organism>
<sequence length="496" mass="54466">MLYELAVATLMSLYRMFAAYLLSLFIALFTGIAMARNRTVEAVLLPILDVLQSVPILGFFPIVLVLLVDKLGPGIGGELSAIILIVTSLVWNMIFGVYASVKSLDPSVDLMTNVYKLPFPLKLAAVYVPASQPSIISNSIISWAGGWFFLTSAEVISMGSQTYKLVGLGSFIFDATDRGDTRALTAGIAVLFLVIILTYILLWNPAVVRYTGLKILPGVESSYKAVDRAVASAWRGIVKAMLRLRVRIPGGRAFLTLFPLLPTSIWLSGARASSCSAYLANLTYYLYMFTENVWMTLIRVYTTLLVSLLISLPLSYLSVRSRRVGFIACTAGELLSSVPAVVWWPILLPIALTYPWFVMFFVYLQGALWYVYFNVMIFGLQYMKKDVVELAEIYGVKGSLYFKSIFLPALLPSILAGLLSASGGAWNASIAAEYIAVGGLNLDMGGVGSLIDKLAAEGDSMGVLQVAMYMSLLIVLLNKFVWSRLFKRLGSRYVVE</sequence>
<keyword evidence="4 5" id="KW-0472">Membrane</keyword>
<protein>
    <submittedName>
        <fullName evidence="7">ABC transporter permease subunit</fullName>
    </submittedName>
</protein>
<dbReference type="GO" id="GO:0055085">
    <property type="term" value="P:transmembrane transport"/>
    <property type="evidence" value="ECO:0007669"/>
    <property type="project" value="InterPro"/>
</dbReference>
<evidence type="ECO:0000256" key="1">
    <source>
        <dbReference type="ARBA" id="ARBA00004141"/>
    </source>
</evidence>
<feature type="transmembrane region" description="Helical" evidence="5">
    <location>
        <begin position="324"/>
        <end position="344"/>
    </location>
</feature>
<dbReference type="PANTHER" id="PTHR42744">
    <property type="entry name" value="BINDING-PROTEIN-DEPENDENT TRANSPORT SYSTEMS INNER MEMBRANE COMPONENT"/>
    <property type="match status" value="1"/>
</dbReference>
<feature type="domain" description="ABC transmembrane type-1" evidence="6">
    <location>
        <begin position="293"/>
        <end position="482"/>
    </location>
</feature>
<reference evidence="7" key="1">
    <citation type="journal article" date="2020" name="mSystems">
        <title>Genome- and Community-Level Interaction Insights into Carbon Utilization and Element Cycling Functions of Hydrothermarchaeota in Hydrothermal Sediment.</title>
        <authorList>
            <person name="Zhou Z."/>
            <person name="Liu Y."/>
            <person name="Xu W."/>
            <person name="Pan J."/>
            <person name="Luo Z.H."/>
            <person name="Li M."/>
        </authorList>
    </citation>
    <scope>NUCLEOTIDE SEQUENCE [LARGE SCALE GENOMIC DNA]</scope>
    <source>
        <strain evidence="7">SpSt-110</strain>
    </source>
</reference>
<feature type="transmembrane region" description="Helical" evidence="5">
    <location>
        <begin position="42"/>
        <end position="67"/>
    </location>
</feature>
<feature type="domain" description="ABC transmembrane type-1" evidence="6">
    <location>
        <begin position="9"/>
        <end position="201"/>
    </location>
</feature>
<gene>
    <name evidence="7" type="ORF">ENM60_03685</name>
</gene>
<evidence type="ECO:0000313" key="7">
    <source>
        <dbReference type="EMBL" id="HHP67875.1"/>
    </source>
</evidence>
<feature type="transmembrane region" description="Helical" evidence="5">
    <location>
        <begin position="183"/>
        <end position="202"/>
    </location>
</feature>
<evidence type="ECO:0000259" key="6">
    <source>
        <dbReference type="PROSITE" id="PS50928"/>
    </source>
</evidence>
<proteinExistence type="inferred from homology"/>
<dbReference type="PANTHER" id="PTHR42744:SF1">
    <property type="entry name" value="BINDING-PROTEIN-DEPENDENT TRANSPORT SYSTEMS INNER MEMBRANE COMPONENT"/>
    <property type="match status" value="1"/>
</dbReference>
<dbReference type="GO" id="GO:0005886">
    <property type="term" value="C:plasma membrane"/>
    <property type="evidence" value="ECO:0007669"/>
    <property type="project" value="UniProtKB-SubCell"/>
</dbReference>